<gene>
    <name evidence="2" type="ORF">A2660_01130</name>
</gene>
<feature type="transmembrane region" description="Helical" evidence="1">
    <location>
        <begin position="489"/>
        <end position="512"/>
    </location>
</feature>
<dbReference type="EMBL" id="MFEJ01000016">
    <property type="protein sequence ID" value="OGE80288.1"/>
    <property type="molecule type" value="Genomic_DNA"/>
</dbReference>
<feature type="transmembrane region" description="Helical" evidence="1">
    <location>
        <begin position="37"/>
        <end position="57"/>
    </location>
</feature>
<feature type="transmembrane region" description="Helical" evidence="1">
    <location>
        <begin position="418"/>
        <end position="437"/>
    </location>
</feature>
<evidence type="ECO:0000313" key="2">
    <source>
        <dbReference type="EMBL" id="OGE80288.1"/>
    </source>
</evidence>
<dbReference type="PANTHER" id="PTHR36851">
    <property type="entry name" value="UNNAMED PRODUCT"/>
    <property type="match status" value="1"/>
</dbReference>
<dbReference type="Proteomes" id="UP000176233">
    <property type="component" value="Unassembled WGS sequence"/>
</dbReference>
<keyword evidence="1" id="KW-0472">Membrane</keyword>
<feature type="transmembrane region" description="Helical" evidence="1">
    <location>
        <begin position="457"/>
        <end position="477"/>
    </location>
</feature>
<keyword evidence="1" id="KW-1133">Transmembrane helix</keyword>
<dbReference type="AlphaFoldDB" id="A0A1F5NRN4"/>
<dbReference type="PANTHER" id="PTHR36851:SF1">
    <property type="entry name" value="GLYCO_TRANS_2-LIKE DOMAIN-CONTAINING PROTEIN"/>
    <property type="match status" value="1"/>
</dbReference>
<organism evidence="2 3">
    <name type="scientific">Candidatus Doudnabacteria bacterium RIFCSPHIGHO2_01_FULL_45_18</name>
    <dbReference type="NCBI Taxonomy" id="1817823"/>
    <lineage>
        <taxon>Bacteria</taxon>
        <taxon>Candidatus Doudnaibacteriota</taxon>
    </lineage>
</organism>
<evidence type="ECO:0000256" key="1">
    <source>
        <dbReference type="SAM" id="Phobius"/>
    </source>
</evidence>
<feature type="transmembrane region" description="Helical" evidence="1">
    <location>
        <begin position="12"/>
        <end position="31"/>
    </location>
</feature>
<keyword evidence="1" id="KW-0812">Transmembrane</keyword>
<comment type="caution">
    <text evidence="2">The sequence shown here is derived from an EMBL/GenBank/DDBJ whole genome shotgun (WGS) entry which is preliminary data.</text>
</comment>
<evidence type="ECO:0008006" key="4">
    <source>
        <dbReference type="Google" id="ProtNLM"/>
    </source>
</evidence>
<evidence type="ECO:0000313" key="3">
    <source>
        <dbReference type="Proteomes" id="UP000176233"/>
    </source>
</evidence>
<proteinExistence type="predicted"/>
<name>A0A1F5NRN4_9BACT</name>
<protein>
    <recommendedName>
        <fullName evidence="4">Glycosyltransferase 2-like domain-containing protein</fullName>
    </recommendedName>
</protein>
<reference evidence="2 3" key="1">
    <citation type="journal article" date="2016" name="Nat. Commun.">
        <title>Thousands of microbial genomes shed light on interconnected biogeochemical processes in an aquifer system.</title>
        <authorList>
            <person name="Anantharaman K."/>
            <person name="Brown C.T."/>
            <person name="Hug L.A."/>
            <person name="Sharon I."/>
            <person name="Castelle C.J."/>
            <person name="Probst A.J."/>
            <person name="Thomas B.C."/>
            <person name="Singh A."/>
            <person name="Wilkins M.J."/>
            <person name="Karaoz U."/>
            <person name="Brodie E.L."/>
            <person name="Williams K.H."/>
            <person name="Hubbard S.S."/>
            <person name="Banfield J.F."/>
        </authorList>
    </citation>
    <scope>NUCLEOTIDE SEQUENCE [LARGE SCALE GENOMIC DNA]</scope>
</reference>
<sequence length="539" mass="62529">MNNRTFGIRLLEIFPGTLTWITLLGAPFLAYSHPVWISVYVILFDLYWFLKGANVAFHLMHSYRNLKTHSKINWQEWVERLSRLDEFKSYLSGLISEAPDKRLKKLYQEQMNCLNNLPAERNLDWKRIYHVIILATVKENLEVLESSIASYVAADYDHSKIIMVLATEERGGAEAWERAQILANKFDDKFYKFLISKHPDGIAGEAKVKGANITWAAKVTQKFLDEQSLAYENVIISAFDSDTTVSRNYFAHLTFDFLTTSKPMQTSYQPMPMFHNNIWDTPAVARVIATSSSFWQMVEASRPDRLITFSSHAMSFKTLFDVGFWRTDIIPDDSHIFWQCFLHFNGDYRSKPLFTSVSMDAVLGDTYLGTLVAQYKQKRRWAWGVTEISMVFPEFAKNKQIPLWKKLLYGERLIEGHYFWATASIMIAVLGWLPLILGGDRFGDTVLALNLPIMTRWIMSIATFFLIFSMYVNLVLLPKRPKAYSRWKSFSMLWQWLLSPIVSSVFGSMPAIDAQTRLMLGKYMEFWVTPKIRKHDVVV</sequence>
<accession>A0A1F5NRN4</accession>